<dbReference type="InterPro" id="IPR029058">
    <property type="entry name" value="AB_hydrolase_fold"/>
</dbReference>
<dbReference type="PANTHER" id="PTHR43265">
    <property type="entry name" value="ESTERASE ESTD"/>
    <property type="match status" value="1"/>
</dbReference>
<dbReference type="RefSeq" id="WP_125314193.1">
    <property type="nucleotide sequence ID" value="NZ_RSEC01000059.1"/>
</dbReference>
<protein>
    <recommendedName>
        <fullName evidence="3">Serine aminopeptidase S33 domain-containing protein</fullName>
    </recommendedName>
</protein>
<dbReference type="Gene3D" id="3.40.50.1820">
    <property type="entry name" value="alpha/beta hydrolase"/>
    <property type="match status" value="1"/>
</dbReference>
<organism evidence="1 2">
    <name type="scientific">Amycolatopsis eburnea</name>
    <dbReference type="NCBI Taxonomy" id="2267691"/>
    <lineage>
        <taxon>Bacteria</taxon>
        <taxon>Bacillati</taxon>
        <taxon>Actinomycetota</taxon>
        <taxon>Actinomycetes</taxon>
        <taxon>Pseudonocardiales</taxon>
        <taxon>Pseudonocardiaceae</taxon>
        <taxon>Amycolatopsis</taxon>
    </lineage>
</organism>
<name>A0A3R9DZW7_9PSEU</name>
<evidence type="ECO:0008006" key="3">
    <source>
        <dbReference type="Google" id="ProtNLM"/>
    </source>
</evidence>
<accession>A0A3R9DZW7</accession>
<dbReference type="PANTHER" id="PTHR43265:SF1">
    <property type="entry name" value="ESTERASE ESTD"/>
    <property type="match status" value="1"/>
</dbReference>
<dbReference type="AlphaFoldDB" id="A0A3R9DZW7"/>
<reference evidence="1 2" key="1">
    <citation type="submission" date="2018-12" db="EMBL/GenBank/DDBJ databases">
        <title>Amycolatopsis eburnea sp. nov. actinomycete associate with arbuscular mycorrhiza fungal spore.</title>
        <authorList>
            <person name="Lumyong S."/>
            <person name="Chaiya L."/>
        </authorList>
    </citation>
    <scope>NUCLEOTIDE SEQUENCE [LARGE SCALE GENOMIC DNA]</scope>
    <source>
        <strain evidence="1 2">GLM-1</strain>
    </source>
</reference>
<dbReference type="SUPFAM" id="SSF53474">
    <property type="entry name" value="alpha/beta-Hydrolases"/>
    <property type="match status" value="1"/>
</dbReference>
<dbReference type="OrthoDB" id="9809549at2"/>
<dbReference type="InterPro" id="IPR053145">
    <property type="entry name" value="AB_hydrolase_Est10"/>
</dbReference>
<evidence type="ECO:0000313" key="1">
    <source>
        <dbReference type="EMBL" id="RSD11968.1"/>
    </source>
</evidence>
<sequence>MPERGPAAVAAAVVGWAAERRFADVAELFAPRLRAVASAETLRVGWEGEIARIGPVSAVGGPVSEPAGAGLVRVRVPVTCERGGLTVVMSVDDAGLLHGLRLAPPESTSWEPPGYATPDRFTEREVTIGDGPLAVPGTLTLPAGRGPWPGLVLLASGPHDRDLTAGPNKPFKDLAWGLASRGVAVARFDKVTHTHPRVGAEPGFTMAEEYLPHALATVRLLQRERTVDAERVFVAGHSGGGKVAPRVAAADASIAGVVSLAGDTVPLSRSAVRVARYLAERDPGPATTSLVEATTRQAALVESPGLSPEVPASDLLFGWPASYWLDLRGYDPVATAAALDRPILVLQGARDYQVTADGDLAGWQAGLADRPDVTIRVYDADDHMFFRGEGPSTPAAYESAQHVDPAVVADIADWLGSPRRKVPRRGFRRER</sequence>
<evidence type="ECO:0000313" key="2">
    <source>
        <dbReference type="Proteomes" id="UP000267081"/>
    </source>
</evidence>
<gene>
    <name evidence="1" type="ORF">EIY87_35120</name>
</gene>
<dbReference type="Proteomes" id="UP000267081">
    <property type="component" value="Unassembled WGS sequence"/>
</dbReference>
<dbReference type="EMBL" id="RSEC01000059">
    <property type="protein sequence ID" value="RSD11968.1"/>
    <property type="molecule type" value="Genomic_DNA"/>
</dbReference>
<keyword evidence="2" id="KW-1185">Reference proteome</keyword>
<dbReference type="GO" id="GO:0052689">
    <property type="term" value="F:carboxylic ester hydrolase activity"/>
    <property type="evidence" value="ECO:0007669"/>
    <property type="project" value="TreeGrafter"/>
</dbReference>
<comment type="caution">
    <text evidence="1">The sequence shown here is derived from an EMBL/GenBank/DDBJ whole genome shotgun (WGS) entry which is preliminary data.</text>
</comment>
<proteinExistence type="predicted"/>